<evidence type="ECO:0000313" key="3">
    <source>
        <dbReference type="Proteomes" id="UP001501690"/>
    </source>
</evidence>
<accession>A0ABN2HM82</accession>
<protein>
    <recommendedName>
        <fullName evidence="4">NHLP leader peptide domain-containing protein</fullName>
    </recommendedName>
</protein>
<name>A0ABN2HM82_9MICO</name>
<proteinExistence type="predicted"/>
<evidence type="ECO:0008006" key="4">
    <source>
        <dbReference type="Google" id="ProtNLM"/>
    </source>
</evidence>
<dbReference type="InterPro" id="IPR036648">
    <property type="entry name" value="CN_Hdrase_a/SCN_Hdrase_g_sf"/>
</dbReference>
<sequence length="128" mass="13683">MTTDDDIREITDGLAQAVGLAWADPEFKAQLLDDPTSAFAQIDLRWPEQHPIEFYDDPAAKPGDWSLAEDGSGKMRVPIPQAPSDEDVSEDDLAQIGGARSHHNTVACSCSTLTACCCTGVASPDNAH</sequence>
<evidence type="ECO:0000313" key="2">
    <source>
        <dbReference type="EMBL" id="GAA1690173.1"/>
    </source>
</evidence>
<dbReference type="RefSeq" id="WP_344068492.1">
    <property type="nucleotide sequence ID" value="NZ_BAAAPL010000001.1"/>
</dbReference>
<keyword evidence="3" id="KW-1185">Reference proteome</keyword>
<evidence type="ECO:0000256" key="1">
    <source>
        <dbReference type="SAM" id="MobiDB-lite"/>
    </source>
</evidence>
<dbReference type="EMBL" id="BAAAPL010000001">
    <property type="protein sequence ID" value="GAA1690173.1"/>
    <property type="molecule type" value="Genomic_DNA"/>
</dbReference>
<organism evidence="2 3">
    <name type="scientific">Microbacterium sediminicola</name>
    <dbReference type="NCBI Taxonomy" id="415210"/>
    <lineage>
        <taxon>Bacteria</taxon>
        <taxon>Bacillati</taxon>
        <taxon>Actinomycetota</taxon>
        <taxon>Actinomycetes</taxon>
        <taxon>Micrococcales</taxon>
        <taxon>Microbacteriaceae</taxon>
        <taxon>Microbacterium</taxon>
    </lineage>
</organism>
<dbReference type="Gene3D" id="3.90.330.10">
    <property type="entry name" value="Nitrile hydratase alpha /Thiocyanate hydrolase gamma"/>
    <property type="match status" value="1"/>
</dbReference>
<dbReference type="SUPFAM" id="SSF56209">
    <property type="entry name" value="Nitrile hydratase alpha chain"/>
    <property type="match status" value="1"/>
</dbReference>
<dbReference type="Proteomes" id="UP001501690">
    <property type="component" value="Unassembled WGS sequence"/>
</dbReference>
<comment type="caution">
    <text evidence="2">The sequence shown here is derived from an EMBL/GenBank/DDBJ whole genome shotgun (WGS) entry which is preliminary data.</text>
</comment>
<feature type="region of interest" description="Disordered" evidence="1">
    <location>
        <begin position="55"/>
        <end position="90"/>
    </location>
</feature>
<gene>
    <name evidence="2" type="ORF">GCM10009808_03930</name>
</gene>
<reference evidence="2 3" key="1">
    <citation type="journal article" date="2019" name="Int. J. Syst. Evol. Microbiol.">
        <title>The Global Catalogue of Microorganisms (GCM) 10K type strain sequencing project: providing services to taxonomists for standard genome sequencing and annotation.</title>
        <authorList>
            <consortium name="The Broad Institute Genomics Platform"/>
            <consortium name="The Broad Institute Genome Sequencing Center for Infectious Disease"/>
            <person name="Wu L."/>
            <person name="Ma J."/>
        </authorList>
    </citation>
    <scope>NUCLEOTIDE SEQUENCE [LARGE SCALE GENOMIC DNA]</scope>
    <source>
        <strain evidence="2 3">JCM 15577</strain>
    </source>
</reference>